<evidence type="ECO:0000313" key="9">
    <source>
        <dbReference type="EMBL" id="KAF7284706.1"/>
    </source>
</evidence>
<proteinExistence type="predicted"/>
<dbReference type="InterPro" id="IPR036236">
    <property type="entry name" value="Znf_C2H2_sf"/>
</dbReference>
<keyword evidence="6" id="KW-0539">Nucleus</keyword>
<dbReference type="Gene3D" id="3.40.1800.20">
    <property type="match status" value="1"/>
</dbReference>
<dbReference type="GO" id="GO:0005634">
    <property type="term" value="C:nucleus"/>
    <property type="evidence" value="ECO:0007669"/>
    <property type="project" value="UniProtKB-SubCell"/>
</dbReference>
<dbReference type="SUPFAM" id="SSF57667">
    <property type="entry name" value="beta-beta-alpha zinc fingers"/>
    <property type="match status" value="1"/>
</dbReference>
<name>A0A834IRK7_RHYFE</name>
<keyword evidence="10" id="KW-1185">Reference proteome</keyword>
<protein>
    <recommendedName>
        <fullName evidence="8">C2H2-type domain-containing protein</fullName>
    </recommendedName>
</protein>
<dbReference type="Gene3D" id="3.30.160.60">
    <property type="entry name" value="Classic Zinc Finger"/>
    <property type="match status" value="1"/>
</dbReference>
<feature type="domain" description="C2H2-type" evidence="8">
    <location>
        <begin position="265"/>
        <end position="287"/>
    </location>
</feature>
<evidence type="ECO:0000256" key="4">
    <source>
        <dbReference type="ARBA" id="ARBA00022771"/>
    </source>
</evidence>
<keyword evidence="3" id="KW-0677">Repeat</keyword>
<dbReference type="Pfam" id="PF07776">
    <property type="entry name" value="zf-AD"/>
    <property type="match status" value="1"/>
</dbReference>
<evidence type="ECO:0000256" key="3">
    <source>
        <dbReference type="ARBA" id="ARBA00022737"/>
    </source>
</evidence>
<organism evidence="9 10">
    <name type="scientific">Rhynchophorus ferrugineus</name>
    <name type="common">Red palm weevil</name>
    <name type="synonym">Curculio ferrugineus</name>
    <dbReference type="NCBI Taxonomy" id="354439"/>
    <lineage>
        <taxon>Eukaryota</taxon>
        <taxon>Metazoa</taxon>
        <taxon>Ecdysozoa</taxon>
        <taxon>Arthropoda</taxon>
        <taxon>Hexapoda</taxon>
        <taxon>Insecta</taxon>
        <taxon>Pterygota</taxon>
        <taxon>Neoptera</taxon>
        <taxon>Endopterygota</taxon>
        <taxon>Coleoptera</taxon>
        <taxon>Polyphaga</taxon>
        <taxon>Cucujiformia</taxon>
        <taxon>Curculionidae</taxon>
        <taxon>Dryophthorinae</taxon>
        <taxon>Rhynchophorus</taxon>
    </lineage>
</organism>
<evidence type="ECO:0000256" key="2">
    <source>
        <dbReference type="ARBA" id="ARBA00022723"/>
    </source>
</evidence>
<dbReference type="SMART" id="SM00868">
    <property type="entry name" value="zf-AD"/>
    <property type="match status" value="2"/>
</dbReference>
<feature type="domain" description="C2H2-type" evidence="8">
    <location>
        <begin position="418"/>
        <end position="441"/>
    </location>
</feature>
<dbReference type="PROSITE" id="PS50157">
    <property type="entry name" value="ZINC_FINGER_C2H2_2"/>
    <property type="match status" value="2"/>
</dbReference>
<gene>
    <name evidence="9" type="ORF">GWI33_021719</name>
</gene>
<dbReference type="SMART" id="SM00355">
    <property type="entry name" value="ZnF_C2H2"/>
    <property type="match status" value="5"/>
</dbReference>
<evidence type="ECO:0000256" key="7">
    <source>
        <dbReference type="PROSITE-ProRule" id="PRU00042"/>
    </source>
</evidence>
<dbReference type="PROSITE" id="PS00028">
    <property type="entry name" value="ZINC_FINGER_C2H2_1"/>
    <property type="match status" value="1"/>
</dbReference>
<dbReference type="PANTHER" id="PTHR24406">
    <property type="entry name" value="TRANSCRIPTIONAL REPRESSOR CTCFL-RELATED"/>
    <property type="match status" value="1"/>
</dbReference>
<keyword evidence="4 7" id="KW-0863">Zinc-finger</keyword>
<evidence type="ECO:0000256" key="6">
    <source>
        <dbReference type="ARBA" id="ARBA00023242"/>
    </source>
</evidence>
<keyword evidence="5" id="KW-0862">Zinc</keyword>
<dbReference type="GO" id="GO:0008270">
    <property type="term" value="F:zinc ion binding"/>
    <property type="evidence" value="ECO:0007669"/>
    <property type="project" value="UniProtKB-KW"/>
</dbReference>
<keyword evidence="2" id="KW-0479">Metal-binding</keyword>
<accession>A0A834IRK7</accession>
<comment type="subcellular location">
    <subcellularLocation>
        <location evidence="1">Nucleus</location>
    </subcellularLocation>
</comment>
<comment type="caution">
    <text evidence="9">The sequence shown here is derived from an EMBL/GenBank/DDBJ whole genome shotgun (WGS) entry which is preliminary data.</text>
</comment>
<dbReference type="InterPro" id="IPR013087">
    <property type="entry name" value="Znf_C2H2_type"/>
</dbReference>
<evidence type="ECO:0000313" key="10">
    <source>
        <dbReference type="Proteomes" id="UP000625711"/>
    </source>
</evidence>
<dbReference type="AlphaFoldDB" id="A0A834IRK7"/>
<dbReference type="InterPro" id="IPR050888">
    <property type="entry name" value="ZnF_C2H2-type_TF"/>
</dbReference>
<sequence length="517" mass="59573">MVKNFVCRTCLSVIDNEVYVHKINEENVTKEMKIKELLLSYISEIDLNVSKNPVICNDCLNTITGFHTFKNKCVKTENVINLYLKRNNRKKLINLEDVITNKCLKKGNLNISKVRRRPMRFRKSKLKNILHTENLNSVPCDVVDEKLIFMKYLNLASKCNNENDLEEANDSKVIDDSKDNSSIDVSTNSNINKTLYIQLKDCLINDKSKQAFPEQNHVKLMESGNVNVSEMITMNEEQVLPELDASSSLASHQHLTISLRKEVFVSCSYCSKCFSSENEFQQHNRLHHKVCRLCNFTTMTFHKLQAHLKLEHRHYVDSLQNIQGQNLAVNCSLCPNESQLFCCNLRDHRLKNHIKFTGDGYICPYNNCNFMDKIAYLVAKHIELEHDNNLLCCPLCYFSTNSVNKLKRHMVSHSEKIYKCEVCRKGLSNISALESHLRRMHPNYLKGLSMTDVFQKYNHGDSDIPEINYSEYLALDSFVNLQVDDIPDPKINGTKDDCIIVSDSPTRPITIVISDES</sequence>
<reference evidence="9" key="1">
    <citation type="submission" date="2020-08" db="EMBL/GenBank/DDBJ databases">
        <title>Genome sequencing and assembly of the red palm weevil Rhynchophorus ferrugineus.</title>
        <authorList>
            <person name="Dias G.B."/>
            <person name="Bergman C.M."/>
            <person name="Manee M."/>
        </authorList>
    </citation>
    <scope>NUCLEOTIDE SEQUENCE</scope>
    <source>
        <strain evidence="9">AA-2017</strain>
        <tissue evidence="9">Whole larva</tissue>
    </source>
</reference>
<dbReference type="Proteomes" id="UP000625711">
    <property type="component" value="Unassembled WGS sequence"/>
</dbReference>
<dbReference type="SUPFAM" id="SSF57716">
    <property type="entry name" value="Glucocorticoid receptor-like (DNA-binding domain)"/>
    <property type="match status" value="1"/>
</dbReference>
<evidence type="ECO:0000256" key="1">
    <source>
        <dbReference type="ARBA" id="ARBA00004123"/>
    </source>
</evidence>
<evidence type="ECO:0000259" key="8">
    <source>
        <dbReference type="PROSITE" id="PS50157"/>
    </source>
</evidence>
<dbReference type="OrthoDB" id="6784790at2759"/>
<dbReference type="InterPro" id="IPR012934">
    <property type="entry name" value="Znf_AD"/>
</dbReference>
<evidence type="ECO:0000256" key="5">
    <source>
        <dbReference type="ARBA" id="ARBA00022833"/>
    </source>
</evidence>
<dbReference type="EMBL" id="JAACXV010000071">
    <property type="protein sequence ID" value="KAF7284706.1"/>
    <property type="molecule type" value="Genomic_DNA"/>
</dbReference>